<dbReference type="OrthoDB" id="9797989at2"/>
<keyword evidence="3" id="KW-1185">Reference proteome</keyword>
<evidence type="ECO:0000259" key="1">
    <source>
        <dbReference type="PROSITE" id="PS51186"/>
    </source>
</evidence>
<reference evidence="2 3" key="1">
    <citation type="submission" date="2018-11" db="EMBL/GenBank/DDBJ databases">
        <title>Genomic Encyclopedia of Type Strains, Phase IV (KMG-IV): sequencing the most valuable type-strain genomes for metagenomic binning, comparative biology and taxonomic classification.</title>
        <authorList>
            <person name="Goeker M."/>
        </authorList>
    </citation>
    <scope>NUCLEOTIDE SEQUENCE [LARGE SCALE GENOMIC DNA]</scope>
    <source>
        <strain evidence="2 3">DSM 26537</strain>
    </source>
</reference>
<dbReference type="Gene3D" id="3.40.630.30">
    <property type="match status" value="1"/>
</dbReference>
<dbReference type="Pfam" id="PF13302">
    <property type="entry name" value="Acetyltransf_3"/>
    <property type="match status" value="1"/>
</dbReference>
<evidence type="ECO:0000313" key="2">
    <source>
        <dbReference type="EMBL" id="ROR27371.1"/>
    </source>
</evidence>
<comment type="caution">
    <text evidence="2">The sequence shown here is derived from an EMBL/GenBank/DDBJ whole genome shotgun (WGS) entry which is preliminary data.</text>
</comment>
<dbReference type="PANTHER" id="PTHR39173:SF1">
    <property type="entry name" value="ACETYLTRANSFERASE"/>
    <property type="match status" value="1"/>
</dbReference>
<protein>
    <submittedName>
        <fullName evidence="2">Putative acetyltransferase</fullName>
    </submittedName>
</protein>
<dbReference type="Proteomes" id="UP000273083">
    <property type="component" value="Unassembled WGS sequence"/>
</dbReference>
<dbReference type="PANTHER" id="PTHR39173">
    <property type="entry name" value="ACETYLTRANSFERASE"/>
    <property type="match status" value="1"/>
</dbReference>
<proteinExistence type="predicted"/>
<accession>A0A3N1XMK6</accession>
<dbReference type="AlphaFoldDB" id="A0A3N1XMK6"/>
<dbReference type="InterPro" id="IPR016181">
    <property type="entry name" value="Acyl_CoA_acyltransferase"/>
</dbReference>
<gene>
    <name evidence="2" type="ORF">EDD66_10666</name>
</gene>
<dbReference type="EMBL" id="RJVG01000006">
    <property type="protein sequence ID" value="ROR27371.1"/>
    <property type="molecule type" value="Genomic_DNA"/>
</dbReference>
<dbReference type="RefSeq" id="WP_123609622.1">
    <property type="nucleotide sequence ID" value="NZ_RJVG01000006.1"/>
</dbReference>
<sequence length="173" mass="20061">MEDNIKLIKANGKYKEQYIEMIKEWMVSKEDLIPWSLNLDYSDFDTMLRELDQYEKGIELPKGFVSSSSYWLIKDDKQILGALDIRHRLNENLAFRGGHIGYGIRPGARRQGYATKMLSLALEECKLMGLNKVLITCDKNNMGSAKTIMNNHGVLESEDMENGEIFQRYWIDL</sequence>
<dbReference type="InterPro" id="IPR000182">
    <property type="entry name" value="GNAT_dom"/>
</dbReference>
<feature type="domain" description="N-acetyltransferase" evidence="1">
    <location>
        <begin position="20"/>
        <end position="161"/>
    </location>
</feature>
<dbReference type="CDD" id="cd04301">
    <property type="entry name" value="NAT_SF"/>
    <property type="match status" value="1"/>
</dbReference>
<name>A0A3N1XMK6_9FIRM</name>
<dbReference type="SUPFAM" id="SSF55729">
    <property type="entry name" value="Acyl-CoA N-acyltransferases (Nat)"/>
    <property type="match status" value="1"/>
</dbReference>
<dbReference type="PROSITE" id="PS51186">
    <property type="entry name" value="GNAT"/>
    <property type="match status" value="1"/>
</dbReference>
<evidence type="ECO:0000313" key="3">
    <source>
        <dbReference type="Proteomes" id="UP000273083"/>
    </source>
</evidence>
<dbReference type="GO" id="GO:0016747">
    <property type="term" value="F:acyltransferase activity, transferring groups other than amino-acyl groups"/>
    <property type="evidence" value="ECO:0007669"/>
    <property type="project" value="InterPro"/>
</dbReference>
<organism evidence="2 3">
    <name type="scientific">Mobilisporobacter senegalensis</name>
    <dbReference type="NCBI Taxonomy" id="1329262"/>
    <lineage>
        <taxon>Bacteria</taxon>
        <taxon>Bacillati</taxon>
        <taxon>Bacillota</taxon>
        <taxon>Clostridia</taxon>
        <taxon>Lachnospirales</taxon>
        <taxon>Lachnospiraceae</taxon>
        <taxon>Mobilisporobacter</taxon>
    </lineage>
</organism>
<keyword evidence="2" id="KW-0808">Transferase</keyword>